<dbReference type="InterPro" id="IPR019734">
    <property type="entry name" value="TPR_rpt"/>
</dbReference>
<name>A0A0C3M5R7_9AGAM</name>
<dbReference type="PROSITE" id="PS50011">
    <property type="entry name" value="PROTEIN_KINASE_DOM"/>
    <property type="match status" value="1"/>
</dbReference>
<feature type="repeat" description="TPR" evidence="1">
    <location>
        <begin position="465"/>
        <end position="498"/>
    </location>
</feature>
<dbReference type="HOGENOM" id="CLU_000288_7_37_1"/>
<evidence type="ECO:0000313" key="4">
    <source>
        <dbReference type="EMBL" id="KIO28997.1"/>
    </source>
</evidence>
<gene>
    <name evidence="4" type="ORF">M407DRAFT_21898</name>
</gene>
<evidence type="ECO:0000256" key="1">
    <source>
        <dbReference type="PROSITE-ProRule" id="PRU00339"/>
    </source>
</evidence>
<dbReference type="SUPFAM" id="SSF56112">
    <property type="entry name" value="Protein kinase-like (PK-like)"/>
    <property type="match status" value="1"/>
</dbReference>
<feature type="compositionally biased region" description="Basic and acidic residues" evidence="2">
    <location>
        <begin position="101"/>
        <end position="120"/>
    </location>
</feature>
<evidence type="ECO:0000259" key="3">
    <source>
        <dbReference type="PROSITE" id="PS50011"/>
    </source>
</evidence>
<feature type="domain" description="Protein kinase" evidence="3">
    <location>
        <begin position="102"/>
        <end position="404"/>
    </location>
</feature>
<dbReference type="Gene3D" id="1.25.40.10">
    <property type="entry name" value="Tetratricopeptide repeat domain"/>
    <property type="match status" value="2"/>
</dbReference>
<dbReference type="InterPro" id="IPR011009">
    <property type="entry name" value="Kinase-like_dom_sf"/>
</dbReference>
<dbReference type="STRING" id="1051891.A0A0C3M5R7"/>
<organism evidence="4 5">
    <name type="scientific">Tulasnella calospora MUT 4182</name>
    <dbReference type="NCBI Taxonomy" id="1051891"/>
    <lineage>
        <taxon>Eukaryota</taxon>
        <taxon>Fungi</taxon>
        <taxon>Dikarya</taxon>
        <taxon>Basidiomycota</taxon>
        <taxon>Agaricomycotina</taxon>
        <taxon>Agaricomycetes</taxon>
        <taxon>Cantharellales</taxon>
        <taxon>Tulasnellaceae</taxon>
        <taxon>Tulasnella</taxon>
    </lineage>
</organism>
<evidence type="ECO:0000313" key="5">
    <source>
        <dbReference type="Proteomes" id="UP000054248"/>
    </source>
</evidence>
<dbReference type="Pfam" id="PF00069">
    <property type="entry name" value="Pkinase"/>
    <property type="match status" value="1"/>
</dbReference>
<dbReference type="Pfam" id="PF13424">
    <property type="entry name" value="TPR_12"/>
    <property type="match status" value="4"/>
</dbReference>
<dbReference type="SMART" id="SM00220">
    <property type="entry name" value="S_TKc"/>
    <property type="match status" value="1"/>
</dbReference>
<feature type="repeat" description="TPR" evidence="1">
    <location>
        <begin position="425"/>
        <end position="458"/>
    </location>
</feature>
<sequence length="764" mass="85639">MQNEEHSPADAIHVPEPIHEGSTSGVQLSANMTRRLEKLERWRIDPSLIKLPDGAPKFEGGYAIVSRALLVSPSDDTEGQLVESNVRTLMSSLRVSNADGNEDRQEMAGGEQEGKPKDEVPTEGEDQGSDGETSTRPKAVAVKKMKVKARGDGVRVLGLALREAEVLVKLSHPNIIRLEGFVEDVSREVVSLVFPWEDNGTLKDFVALHDWEIPERISLIFDVANGVEYLHSRTPPICHGDLKSINILVNSKCRAVITDFGSAHHPVAKDLNKERERASEEPESAPSLEATLCPSTNTITLTCKHYTVRWAAPELLEEEESSLASDIWALGWVAYEVMTNSIPFHDVKEAVVINLIVRGDLPTISNDVRMLLIQELCSVVGRCWTLDPSKRPAAKDCRESISWMPGIAPNPMRAGDAAGFMDRSAELLMKLGYMHRRQSDYPNASNYYNEALGVYTDLADSQGKANALEELAQIHRFQQEYSQAVKSYTEALKIYTDIGDRKGKGSALWGLAEVHRLRNEYSQAVAFYSECLQIRIDIADRQGRAEALWGLASVHRFRNEYSQAVAFYSECLQIRTDIGDRFGRAEALWGLAEVHRLRNEYSQAVAFYSECLQIRTDIGDRQGRAEALIGLADMHRVRNEYSQAVAFYSECLQIQTEIGGRQGRAEALWSLAEVHRLRKEYIQAMTSFSDALTIFTDLNHRYWRAFALRGIGDTHCDQDDRSSAVHYYEQAAKIFKELGNTPNEAVVLKRAADVRRLMEQKVAT</sequence>
<dbReference type="SMART" id="SM00028">
    <property type="entry name" value="TPR"/>
    <property type="match status" value="8"/>
</dbReference>
<dbReference type="OrthoDB" id="286233at2759"/>
<protein>
    <recommendedName>
        <fullName evidence="3">Protein kinase domain-containing protein</fullName>
    </recommendedName>
</protein>
<dbReference type="InterPro" id="IPR000719">
    <property type="entry name" value="Prot_kinase_dom"/>
</dbReference>
<dbReference type="SUPFAM" id="SSF48452">
    <property type="entry name" value="TPR-like"/>
    <property type="match status" value="2"/>
</dbReference>
<dbReference type="PROSITE" id="PS50005">
    <property type="entry name" value="TPR"/>
    <property type="match status" value="2"/>
</dbReference>
<dbReference type="PANTHER" id="PTHR10098">
    <property type="entry name" value="RAPSYN-RELATED"/>
    <property type="match status" value="1"/>
</dbReference>
<dbReference type="GO" id="GO:0004672">
    <property type="term" value="F:protein kinase activity"/>
    <property type="evidence" value="ECO:0007669"/>
    <property type="project" value="InterPro"/>
</dbReference>
<keyword evidence="1" id="KW-0802">TPR repeat</keyword>
<feature type="region of interest" description="Disordered" evidence="2">
    <location>
        <begin position="93"/>
        <end position="142"/>
    </location>
</feature>
<keyword evidence="5" id="KW-1185">Reference proteome</keyword>
<dbReference type="AlphaFoldDB" id="A0A0C3M5R7"/>
<feature type="region of interest" description="Disordered" evidence="2">
    <location>
        <begin position="1"/>
        <end position="27"/>
    </location>
</feature>
<dbReference type="Proteomes" id="UP000054248">
    <property type="component" value="Unassembled WGS sequence"/>
</dbReference>
<accession>A0A0C3M5R7</accession>
<proteinExistence type="predicted"/>
<dbReference type="InterPro" id="IPR011990">
    <property type="entry name" value="TPR-like_helical_dom_sf"/>
</dbReference>
<dbReference type="PROSITE" id="PS00108">
    <property type="entry name" value="PROTEIN_KINASE_ST"/>
    <property type="match status" value="1"/>
</dbReference>
<dbReference type="Gene3D" id="1.10.510.10">
    <property type="entry name" value="Transferase(Phosphotransferase) domain 1"/>
    <property type="match status" value="1"/>
</dbReference>
<dbReference type="InterPro" id="IPR008271">
    <property type="entry name" value="Ser/Thr_kinase_AS"/>
</dbReference>
<reference evidence="4 5" key="1">
    <citation type="submission" date="2014-04" db="EMBL/GenBank/DDBJ databases">
        <authorList>
            <consortium name="DOE Joint Genome Institute"/>
            <person name="Kuo A."/>
            <person name="Girlanda M."/>
            <person name="Perotto S."/>
            <person name="Kohler A."/>
            <person name="Nagy L.G."/>
            <person name="Floudas D."/>
            <person name="Copeland A."/>
            <person name="Barry K.W."/>
            <person name="Cichocki N."/>
            <person name="Veneault-Fourrey C."/>
            <person name="LaButti K."/>
            <person name="Lindquist E.A."/>
            <person name="Lipzen A."/>
            <person name="Lundell T."/>
            <person name="Morin E."/>
            <person name="Murat C."/>
            <person name="Sun H."/>
            <person name="Tunlid A."/>
            <person name="Henrissat B."/>
            <person name="Grigoriev I.V."/>
            <person name="Hibbett D.S."/>
            <person name="Martin F."/>
            <person name="Nordberg H.P."/>
            <person name="Cantor M.N."/>
            <person name="Hua S.X."/>
        </authorList>
    </citation>
    <scope>NUCLEOTIDE SEQUENCE [LARGE SCALE GENOMIC DNA]</scope>
    <source>
        <strain evidence="4 5">MUT 4182</strain>
    </source>
</reference>
<reference evidence="5" key="2">
    <citation type="submission" date="2015-01" db="EMBL/GenBank/DDBJ databases">
        <title>Evolutionary Origins and Diversification of the Mycorrhizal Mutualists.</title>
        <authorList>
            <consortium name="DOE Joint Genome Institute"/>
            <consortium name="Mycorrhizal Genomics Consortium"/>
            <person name="Kohler A."/>
            <person name="Kuo A."/>
            <person name="Nagy L.G."/>
            <person name="Floudas D."/>
            <person name="Copeland A."/>
            <person name="Barry K.W."/>
            <person name="Cichocki N."/>
            <person name="Veneault-Fourrey C."/>
            <person name="LaButti K."/>
            <person name="Lindquist E.A."/>
            <person name="Lipzen A."/>
            <person name="Lundell T."/>
            <person name="Morin E."/>
            <person name="Murat C."/>
            <person name="Riley R."/>
            <person name="Ohm R."/>
            <person name="Sun H."/>
            <person name="Tunlid A."/>
            <person name="Henrissat B."/>
            <person name="Grigoriev I.V."/>
            <person name="Hibbett D.S."/>
            <person name="Martin F."/>
        </authorList>
    </citation>
    <scope>NUCLEOTIDE SEQUENCE [LARGE SCALE GENOMIC DNA]</scope>
    <source>
        <strain evidence="5">MUT 4182</strain>
    </source>
</reference>
<dbReference type="EMBL" id="KN822988">
    <property type="protein sequence ID" value="KIO28997.1"/>
    <property type="molecule type" value="Genomic_DNA"/>
</dbReference>
<evidence type="ECO:0000256" key="2">
    <source>
        <dbReference type="SAM" id="MobiDB-lite"/>
    </source>
</evidence>
<dbReference type="GO" id="GO:0005524">
    <property type="term" value="F:ATP binding"/>
    <property type="evidence" value="ECO:0007669"/>
    <property type="project" value="InterPro"/>
</dbReference>